<gene>
    <name evidence="1" type="ORF">AVDCRST_MAG68-2662</name>
</gene>
<name>A0A6J4LIZ2_9BACT</name>
<protein>
    <submittedName>
        <fullName evidence="1">Anhydro-N-acetylmuramic acid kinase</fullName>
        <ecNumber evidence="1">2.7.1.170</ecNumber>
    </submittedName>
</protein>
<sequence length="308" mass="32563">MRIVGLMSGTSLDGVDAALVDVTGEGIDDVKASVVHAITLPYDDARRAAIHDGILAGTAEALCGLHADLGEWMAEAVVRVCREADVDLSTVDAVGSHGQKVWHRPPADGRRGATLQLGDAATIAERTGIAVVSDFRTRDIAAGGQGAPLVPWVDQLLFSLPDRARALQNIGGIGNVTRVPPRGSGEAVFAFDTGPGNALIDAAVEIATGGKLTFDRDGRLAARGTVDEPLLADLLRHPYIPAEPPKSTGREEFGRPFVMRLVELLEPEGDQDWMDLVATLTELTARTIADAYGRWLVPLGLDEVILTG</sequence>
<dbReference type="GO" id="GO:0006040">
    <property type="term" value="P:amino sugar metabolic process"/>
    <property type="evidence" value="ECO:0007669"/>
    <property type="project" value="InterPro"/>
</dbReference>
<dbReference type="Gene3D" id="3.30.420.40">
    <property type="match status" value="2"/>
</dbReference>
<organism evidence="1">
    <name type="scientific">uncultured Gemmatimonadota bacterium</name>
    <dbReference type="NCBI Taxonomy" id="203437"/>
    <lineage>
        <taxon>Bacteria</taxon>
        <taxon>Pseudomonadati</taxon>
        <taxon>Gemmatimonadota</taxon>
        <taxon>environmental samples</taxon>
    </lineage>
</organism>
<dbReference type="GO" id="GO:0005524">
    <property type="term" value="F:ATP binding"/>
    <property type="evidence" value="ECO:0007669"/>
    <property type="project" value="InterPro"/>
</dbReference>
<dbReference type="InterPro" id="IPR043129">
    <property type="entry name" value="ATPase_NBD"/>
</dbReference>
<proteinExistence type="predicted"/>
<dbReference type="EC" id="2.7.1.170" evidence="1"/>
<dbReference type="PANTHER" id="PTHR30605:SF0">
    <property type="entry name" value="ANHYDRO-N-ACETYLMURAMIC ACID KINASE"/>
    <property type="match status" value="1"/>
</dbReference>
<dbReference type="GO" id="GO:0016773">
    <property type="term" value="F:phosphotransferase activity, alcohol group as acceptor"/>
    <property type="evidence" value="ECO:0007669"/>
    <property type="project" value="InterPro"/>
</dbReference>
<dbReference type="PANTHER" id="PTHR30605">
    <property type="entry name" value="ANHYDRO-N-ACETYLMURAMIC ACID KINASE"/>
    <property type="match status" value="1"/>
</dbReference>
<evidence type="ECO:0000313" key="1">
    <source>
        <dbReference type="EMBL" id="CAA9334025.1"/>
    </source>
</evidence>
<dbReference type="SUPFAM" id="SSF53067">
    <property type="entry name" value="Actin-like ATPase domain"/>
    <property type="match status" value="1"/>
</dbReference>
<dbReference type="AlphaFoldDB" id="A0A6J4LIZ2"/>
<dbReference type="GO" id="GO:0009254">
    <property type="term" value="P:peptidoglycan turnover"/>
    <property type="evidence" value="ECO:0007669"/>
    <property type="project" value="InterPro"/>
</dbReference>
<keyword evidence="1" id="KW-0808">Transferase</keyword>
<feature type="non-terminal residue" evidence="1">
    <location>
        <position position="308"/>
    </location>
</feature>
<dbReference type="GO" id="GO:0016301">
    <property type="term" value="F:kinase activity"/>
    <property type="evidence" value="ECO:0007669"/>
    <property type="project" value="UniProtKB-KW"/>
</dbReference>
<accession>A0A6J4LIZ2</accession>
<dbReference type="EMBL" id="CADCTW010000130">
    <property type="protein sequence ID" value="CAA9334025.1"/>
    <property type="molecule type" value="Genomic_DNA"/>
</dbReference>
<keyword evidence="1" id="KW-0418">Kinase</keyword>
<reference evidence="1" key="1">
    <citation type="submission" date="2020-02" db="EMBL/GenBank/DDBJ databases">
        <authorList>
            <person name="Meier V. D."/>
        </authorList>
    </citation>
    <scope>NUCLEOTIDE SEQUENCE</scope>
    <source>
        <strain evidence="1">AVDCRST_MAG68</strain>
    </source>
</reference>
<dbReference type="Pfam" id="PF03702">
    <property type="entry name" value="AnmK"/>
    <property type="match status" value="1"/>
</dbReference>
<dbReference type="InterPro" id="IPR005338">
    <property type="entry name" value="Anhydro_N_Ac-Mur_kinase"/>
</dbReference>